<evidence type="ECO:0000256" key="6">
    <source>
        <dbReference type="SAM" id="Phobius"/>
    </source>
</evidence>
<comment type="subcellular location">
    <subcellularLocation>
        <location evidence="1">Endomembrane system</location>
        <topology evidence="1">Multi-pass membrane protein</topology>
    </subcellularLocation>
</comment>
<feature type="region of interest" description="Disordered" evidence="5">
    <location>
        <begin position="431"/>
        <end position="494"/>
    </location>
</feature>
<comment type="caution">
    <text evidence="7">The sequence shown here is derived from an EMBL/GenBank/DDBJ whole genome shotgun (WGS) entry which is preliminary data.</text>
</comment>
<feature type="compositionally biased region" description="Pro residues" evidence="5">
    <location>
        <begin position="478"/>
        <end position="490"/>
    </location>
</feature>
<evidence type="ECO:0000256" key="3">
    <source>
        <dbReference type="ARBA" id="ARBA00022989"/>
    </source>
</evidence>
<keyword evidence="4 6" id="KW-0472">Membrane</keyword>
<feature type="compositionally biased region" description="Basic and acidic residues" evidence="5">
    <location>
        <begin position="283"/>
        <end position="296"/>
    </location>
</feature>
<dbReference type="GO" id="GO:0043007">
    <property type="term" value="P:maintenance of rDNA"/>
    <property type="evidence" value="ECO:0007669"/>
    <property type="project" value="TreeGrafter"/>
</dbReference>
<feature type="compositionally biased region" description="Polar residues" evidence="5">
    <location>
        <begin position="270"/>
        <end position="282"/>
    </location>
</feature>
<dbReference type="EMBL" id="VXIT01000002">
    <property type="protein sequence ID" value="KAA6414796.1"/>
    <property type="molecule type" value="Genomic_DNA"/>
</dbReference>
<organism evidence="7 8">
    <name type="scientific">Lasallia pustulata</name>
    <dbReference type="NCBI Taxonomy" id="136370"/>
    <lineage>
        <taxon>Eukaryota</taxon>
        <taxon>Fungi</taxon>
        <taxon>Dikarya</taxon>
        <taxon>Ascomycota</taxon>
        <taxon>Pezizomycotina</taxon>
        <taxon>Lecanoromycetes</taxon>
        <taxon>OSLEUM clade</taxon>
        <taxon>Umbilicariomycetidae</taxon>
        <taxon>Umbilicariales</taxon>
        <taxon>Umbilicariaceae</taxon>
        <taxon>Lasallia</taxon>
    </lineage>
</organism>
<dbReference type="PANTHER" id="PTHR28293:SF1">
    <property type="entry name" value="NUCLEAR RIM PROTEIN 1"/>
    <property type="match status" value="1"/>
</dbReference>
<dbReference type="GO" id="GO:0012505">
    <property type="term" value="C:endomembrane system"/>
    <property type="evidence" value="ECO:0007669"/>
    <property type="project" value="UniProtKB-SubCell"/>
</dbReference>
<feature type="transmembrane region" description="Helical" evidence="6">
    <location>
        <begin position="84"/>
        <end position="109"/>
    </location>
</feature>
<dbReference type="Proteomes" id="UP000324767">
    <property type="component" value="Unassembled WGS sequence"/>
</dbReference>
<feature type="region of interest" description="Disordered" evidence="5">
    <location>
        <begin position="260"/>
        <end position="395"/>
    </location>
</feature>
<proteinExistence type="predicted"/>
<dbReference type="GO" id="GO:0007096">
    <property type="term" value="P:regulation of exit from mitosis"/>
    <property type="evidence" value="ECO:0007669"/>
    <property type="project" value="TreeGrafter"/>
</dbReference>
<feature type="transmembrane region" description="Helical" evidence="6">
    <location>
        <begin position="211"/>
        <end position="230"/>
    </location>
</feature>
<feature type="region of interest" description="Disordered" evidence="5">
    <location>
        <begin position="814"/>
        <end position="892"/>
    </location>
</feature>
<dbReference type="InterPro" id="IPR018819">
    <property type="entry name" value="Nur1/Mug154"/>
</dbReference>
<dbReference type="PANTHER" id="PTHR28293">
    <property type="entry name" value="NUCLEAR RIM PROTEIN 1"/>
    <property type="match status" value="1"/>
</dbReference>
<feature type="region of interest" description="Disordered" evidence="5">
    <location>
        <begin position="923"/>
        <end position="1042"/>
    </location>
</feature>
<feature type="compositionally biased region" description="Basic residues" evidence="5">
    <location>
        <begin position="374"/>
        <end position="383"/>
    </location>
</feature>
<feature type="region of interest" description="Disordered" evidence="5">
    <location>
        <begin position="738"/>
        <end position="792"/>
    </location>
</feature>
<sequence length="1348" mass="149392">MSPRLIRRQPLADRIKAYLNPLDFLLWLSEELDSSDWDRWQKEWATPIGIGLNVIFMLARANSGAGGRRKGDDVFGEDIGGSGWFSWFAAFIVHLLSLLSFLNAAYTFYRKRHYRLFEQSVDAPPSTPSAHRVRVDSSPLSSSPLRFLQHMIASTAAEARAHPDAARDVWEIAVWDPTPLCLRMFCLFSPGHILVYFLFLPTAPQDPRPSITVVTTIVLAALLSTQLLLLQSSFSQQSKDTSVIQKEVLHEYDTKYVHPRTQPLVRDVGTQYSTPSPSTSNLPHHDPETNTVETHHPTITINRGFHTHPNPAYLPHLHPDNLPHRPSKPLSRAPSTHTPPPSTTPPPRSGRAPPSARRNSAPPTAAASASTRTPTRRCAKPRRLTSPSRGTSGTAAPARFKNYHAFLICSLFPSFVFISFYPSNARNADAETMPTHLDSPADSSTSRKAGSLSHRRRHQRSSSFPFIKSLNPFKRKPSPPPPRPDQPPAEPYEVAPGILSTDATAKVFEYLDVPEDKHKERCKSAGPVKRNRSRDRVGKEKQGGCSPARKLYELYKEAHTDDGLDDFRGRTHRRKVEEWDRKRQERRDEAREEREESARRGKRGRMLTVSKEDELVSRGANPRTGVVTPWEGSELSGEGGSWLGRGRGDTLAPGTSRESSGKWTQEENGWSLIPELGSSPARRADGGKSVPIPGLSVKGLEDRFIVNMPGVDDPNPTRVTAEQIRFYRDGVDRAYRKAGDSHGLVNPETLPTPRTQTPEGPSTPPTRLQKIPRKEVGSAVREREGSTGTVLVNRQATTGAAIAAISPTFRNDMSETPKVKIVPPSSSASPASKHSDRDHRGQLPKQSNTQRPFLGLQQDGENSPIPNVIPSHSPPSTPPKPNPLRQAEPNAEEVTLAPQQLFRTLSQYLPPVSFLHPSYFANLPAPHHDQTPRLPENAKKPPKGPRASTITTPITTTTTTTTTTTEKKQRPRVGRQGGTNSVPRANLRAFKGQRKWWEQQKKQTETKPEEEKNNQHHPMRRPPAAQEVQAEPNQSWGKGDKYNGWVVADGSADGAEAPIPDEKVAGMWRGKRFTSTCICMKCRMHPSRGRNAIQMREKTLDRRSGNSIGEHVRQNRSKDGVGCIGIDDRLDDGTMCNGNDGQNLELRMRAMANERERRVEVAKAPGLEVPPEAEAIVDGNAWFAFSRPWGDGNGKEGVACVYDGAEEEGEEGADDDDDDDEAGEKRLESGLVKGMVDLWNAVGEMEKTFDVSSAARWMSTRLFGMAQHILVTLHPTSPALEMLRTMDARVADYMHAVRALVLAGVYLLALVHIIMTVGNAVRVSMTVLVCAWWPVQAALVVVRWLALG</sequence>
<accession>A0A5M8Q1G0</accession>
<feature type="region of interest" description="Disordered" evidence="5">
    <location>
        <begin position="519"/>
        <end position="695"/>
    </location>
</feature>
<keyword evidence="3 6" id="KW-1133">Transmembrane helix</keyword>
<feature type="compositionally biased region" description="Polar residues" evidence="5">
    <location>
        <begin position="385"/>
        <end position="394"/>
    </location>
</feature>
<dbReference type="Pfam" id="PF10332">
    <property type="entry name" value="DUF2418"/>
    <property type="match status" value="1"/>
</dbReference>
<reference evidence="7 8" key="1">
    <citation type="submission" date="2019-09" db="EMBL/GenBank/DDBJ databases">
        <title>The hologenome of the rock-dwelling lichen Lasallia pustulata.</title>
        <authorList>
            <person name="Greshake Tzovaras B."/>
            <person name="Segers F."/>
            <person name="Bicker A."/>
            <person name="Dal Grande F."/>
            <person name="Otte J."/>
            <person name="Hankeln T."/>
            <person name="Schmitt I."/>
            <person name="Ebersberger I."/>
        </authorList>
    </citation>
    <scope>NUCLEOTIDE SEQUENCE [LARGE SCALE GENOMIC DNA]</scope>
    <source>
        <strain evidence="7">A1-1</strain>
    </source>
</reference>
<evidence type="ECO:0000313" key="8">
    <source>
        <dbReference type="Proteomes" id="UP000324767"/>
    </source>
</evidence>
<feature type="compositionally biased region" description="Low complexity" evidence="5">
    <location>
        <begin position="949"/>
        <end position="964"/>
    </location>
</feature>
<feature type="compositionally biased region" description="Pro residues" evidence="5">
    <location>
        <begin position="337"/>
        <end position="348"/>
    </location>
</feature>
<feature type="compositionally biased region" description="Polar residues" evidence="5">
    <location>
        <begin position="656"/>
        <end position="668"/>
    </location>
</feature>
<evidence type="ECO:0000256" key="4">
    <source>
        <dbReference type="ARBA" id="ARBA00023136"/>
    </source>
</evidence>
<keyword evidence="2 6" id="KW-0812">Transmembrane</keyword>
<feature type="compositionally biased region" description="Basic and acidic residues" evidence="5">
    <location>
        <begin position="926"/>
        <end position="939"/>
    </location>
</feature>
<gene>
    <name evidence="7" type="ORF">FRX48_01546</name>
</gene>
<evidence type="ECO:0000256" key="5">
    <source>
        <dbReference type="SAM" id="MobiDB-lite"/>
    </source>
</evidence>
<dbReference type="OrthoDB" id="5415055at2759"/>
<feature type="transmembrane region" description="Helical" evidence="6">
    <location>
        <begin position="403"/>
        <end position="421"/>
    </location>
</feature>
<evidence type="ECO:0000313" key="7">
    <source>
        <dbReference type="EMBL" id="KAA6414796.1"/>
    </source>
</evidence>
<feature type="transmembrane region" description="Helical" evidence="6">
    <location>
        <begin position="1293"/>
        <end position="1315"/>
    </location>
</feature>
<feature type="compositionally biased region" description="Low complexity" evidence="5">
    <location>
        <begin position="823"/>
        <end position="832"/>
    </location>
</feature>
<evidence type="ECO:0000256" key="1">
    <source>
        <dbReference type="ARBA" id="ARBA00004127"/>
    </source>
</evidence>
<feature type="compositionally biased region" description="Basic and acidic residues" evidence="5">
    <location>
        <begin position="550"/>
        <end position="599"/>
    </location>
</feature>
<feature type="compositionally biased region" description="Basic and acidic residues" evidence="5">
    <location>
        <begin position="995"/>
        <end position="1014"/>
    </location>
</feature>
<feature type="compositionally biased region" description="Pro residues" evidence="5">
    <location>
        <begin position="872"/>
        <end position="882"/>
    </location>
</feature>
<evidence type="ECO:0000256" key="2">
    <source>
        <dbReference type="ARBA" id="ARBA00022692"/>
    </source>
</evidence>
<name>A0A5M8Q1G0_9LECA</name>
<protein>
    <submittedName>
        <fullName evidence="7">Uncharacterized protein</fullName>
    </submittedName>
</protein>
<feature type="transmembrane region" description="Helical" evidence="6">
    <location>
        <begin position="1327"/>
        <end position="1346"/>
    </location>
</feature>
<feature type="transmembrane region" description="Helical" evidence="6">
    <location>
        <begin position="180"/>
        <end position="199"/>
    </location>
</feature>
<feature type="compositionally biased region" description="Basic and acidic residues" evidence="5">
    <location>
        <begin position="772"/>
        <end position="785"/>
    </location>
</feature>
<feature type="compositionally biased region" description="Low complexity" evidence="5">
    <location>
        <begin position="349"/>
        <end position="373"/>
    </location>
</feature>